<name>A0ABW5CBV0_9PROT</name>
<dbReference type="Proteomes" id="UP001597296">
    <property type="component" value="Unassembled WGS sequence"/>
</dbReference>
<comment type="caution">
    <text evidence="1">The sequence shown here is derived from an EMBL/GenBank/DDBJ whole genome shotgun (WGS) entry which is preliminary data.</text>
</comment>
<dbReference type="RefSeq" id="WP_377315761.1">
    <property type="nucleotide sequence ID" value="NZ_JBHUIY010000013.1"/>
</dbReference>
<evidence type="ECO:0000313" key="1">
    <source>
        <dbReference type="EMBL" id="MFD2233862.1"/>
    </source>
</evidence>
<protein>
    <submittedName>
        <fullName evidence="1">BrnA antitoxin family protein</fullName>
    </submittedName>
</protein>
<gene>
    <name evidence="1" type="ORF">ACFSNB_08595</name>
</gene>
<evidence type="ECO:0000313" key="2">
    <source>
        <dbReference type="Proteomes" id="UP001597296"/>
    </source>
</evidence>
<dbReference type="InterPro" id="IPR025528">
    <property type="entry name" value="BrnA_antitoxin"/>
</dbReference>
<accession>A0ABW5CBV0</accession>
<keyword evidence="2" id="KW-1185">Reference proteome</keyword>
<dbReference type="EMBL" id="JBHUIY010000013">
    <property type="protein sequence ID" value="MFD2233862.1"/>
    <property type="molecule type" value="Genomic_DNA"/>
</dbReference>
<organism evidence="1 2">
    <name type="scientific">Phaeospirillum tilakii</name>
    <dbReference type="NCBI Taxonomy" id="741673"/>
    <lineage>
        <taxon>Bacteria</taxon>
        <taxon>Pseudomonadati</taxon>
        <taxon>Pseudomonadota</taxon>
        <taxon>Alphaproteobacteria</taxon>
        <taxon>Rhodospirillales</taxon>
        <taxon>Rhodospirillaceae</taxon>
        <taxon>Phaeospirillum</taxon>
    </lineage>
</organism>
<sequence length="97" mass="10738">MKKGNPAPLPPALKAELEALAARPDREIDLTDPECPPMSEAELAAGGIRGAFYKTTPIKKPVALRLDADVLDWFQRQGPGYQTRINAALREFMARHR</sequence>
<proteinExistence type="predicted"/>
<dbReference type="Pfam" id="PF14384">
    <property type="entry name" value="BrnA_antitoxin"/>
    <property type="match status" value="1"/>
</dbReference>
<reference evidence="2" key="1">
    <citation type="journal article" date="2019" name="Int. J. Syst. Evol. Microbiol.">
        <title>The Global Catalogue of Microorganisms (GCM) 10K type strain sequencing project: providing services to taxonomists for standard genome sequencing and annotation.</title>
        <authorList>
            <consortium name="The Broad Institute Genomics Platform"/>
            <consortium name="The Broad Institute Genome Sequencing Center for Infectious Disease"/>
            <person name="Wu L."/>
            <person name="Ma J."/>
        </authorList>
    </citation>
    <scope>NUCLEOTIDE SEQUENCE [LARGE SCALE GENOMIC DNA]</scope>
    <source>
        <strain evidence="2">KCTC 15012</strain>
    </source>
</reference>